<keyword evidence="6" id="KW-0326">Glycosidase</keyword>
<evidence type="ECO:0000313" key="7">
    <source>
        <dbReference type="Proteomes" id="UP001595764"/>
    </source>
</evidence>
<feature type="compositionally biased region" description="Polar residues" evidence="1">
    <location>
        <begin position="774"/>
        <end position="791"/>
    </location>
</feature>
<dbReference type="InterPro" id="IPR012939">
    <property type="entry name" value="Glyco_hydro_92"/>
</dbReference>
<organism evidence="6 7">
    <name type="scientific">Amycolatopsis halotolerans</name>
    <dbReference type="NCBI Taxonomy" id="330083"/>
    <lineage>
        <taxon>Bacteria</taxon>
        <taxon>Bacillati</taxon>
        <taxon>Actinomycetota</taxon>
        <taxon>Actinomycetes</taxon>
        <taxon>Pseudonocardiales</taxon>
        <taxon>Pseudonocardiaceae</taxon>
        <taxon>Amycolatopsis</taxon>
    </lineage>
</organism>
<protein>
    <submittedName>
        <fullName evidence="6">GH92 family glycosyl hydrolase</fullName>
        <ecNumber evidence="6">3.2.1.-</ecNumber>
    </submittedName>
</protein>
<feature type="domain" description="Alpha-galactosidase NEW3" evidence="4">
    <location>
        <begin position="816"/>
        <end position="886"/>
    </location>
</feature>
<evidence type="ECO:0000313" key="6">
    <source>
        <dbReference type="EMBL" id="MFC3509929.1"/>
    </source>
</evidence>
<dbReference type="InterPro" id="IPR008928">
    <property type="entry name" value="6-hairpin_glycosidase_sf"/>
</dbReference>
<feature type="region of interest" description="Disordered" evidence="1">
    <location>
        <begin position="769"/>
        <end position="797"/>
    </location>
</feature>
<dbReference type="RefSeq" id="WP_377870548.1">
    <property type="nucleotide sequence ID" value="NZ_JBHMAY010000022.1"/>
</dbReference>
<evidence type="ECO:0000256" key="1">
    <source>
        <dbReference type="SAM" id="MobiDB-lite"/>
    </source>
</evidence>
<feature type="chain" id="PRO_5046320075" evidence="2">
    <location>
        <begin position="30"/>
        <end position="1091"/>
    </location>
</feature>
<dbReference type="Proteomes" id="UP001595764">
    <property type="component" value="Unassembled WGS sequence"/>
</dbReference>
<feature type="signal peptide" evidence="2">
    <location>
        <begin position="1"/>
        <end position="29"/>
    </location>
</feature>
<accession>A0ABV7QCJ8</accession>
<dbReference type="SUPFAM" id="SSF48208">
    <property type="entry name" value="Six-hairpin glycosidases"/>
    <property type="match status" value="1"/>
</dbReference>
<feature type="domain" description="Glycosyl hydrolase family 92 N-terminal" evidence="5">
    <location>
        <begin position="42"/>
        <end position="268"/>
    </location>
</feature>
<dbReference type="InterPro" id="IPR018905">
    <property type="entry name" value="A-galactase_NEW3"/>
</dbReference>
<dbReference type="Gene3D" id="2.70.98.10">
    <property type="match status" value="1"/>
</dbReference>
<evidence type="ECO:0000259" key="5">
    <source>
        <dbReference type="Pfam" id="PF17678"/>
    </source>
</evidence>
<dbReference type="Gene3D" id="3.30.2080.10">
    <property type="entry name" value="GH92 mannosidase domain"/>
    <property type="match status" value="1"/>
</dbReference>
<dbReference type="Gene3D" id="1.20.1610.10">
    <property type="entry name" value="alpha-1,2-mannosidases domains"/>
    <property type="match status" value="1"/>
</dbReference>
<keyword evidence="7" id="KW-1185">Reference proteome</keyword>
<sequence length="1091" mass="115921">MWSQKRRVAALAAAGFVVAGLMSGTTAAAATSAAAPADPVSLVNPFVGTQNFGNTFPGASAPFGMVQVSPDTGGQGGYDYQQNSIYGFSQTHLSGVGCGVMGELPVMPTTGAVDSVDKNSYKSEYSHDDEKSEPGYYRVGLKKYGVDAELTATPRTGWQRYTFPSTGQANVLFNTGQANQSVKDSEIHVVGDRTLEGRVRAGGFCAGHDEHTVYFTATFDRPFASYGTWRGNTRAAGSRDAAGTGGNGAWVSFDATTDHDVVLKVGLSYTGLAGARDNLAKETSDSYDFDATRTALRKQWTDRLGAIKISGGTAERQTAFYTSLYHAQLHPNLAGDISGDYAGFDGKVHRANGYTPYQNFSLWDTYRPQNQLLEMLEPQVARDVALSVLSIGRDGGWLPRWALAGSETNIMTGDPVTPFLVEAWSKGLLAGHEDEAYGLLKKNATSTPPADSPYNGRSGVNYYNDRGYLPSGLTLGKDCAAKGGDNDCEHPTSATMEYSAADAALALMAKGLGHQADARMFADRGQWYRNVWNAADKQFRPRTTDGTWLTPYNPVDADHQFHEGGAYQYQWLVPQDPAGLASLMGGKQATEKRLDSFFAYDNLLKDPAGTARKDWIASPYDYYAKATYNPNNEPDLLSPYMYNWVGAPAKTATVVRAAMTLFTTGPDGMTGNDDLGTMSAWYVFSSLGLYPTMSGANFLAVSSPQFESATVRIGQYEGKQGGTLTVTAPGASDANRYVQSVSLNGRDVRQTWLDWSAVAHGGNLGYQVGAKPSNWGTQPGTEPPSVNQSTGDPRRHVDATLRPSSVVLPQQSSAQTVHLNLDVLGQNPGAQPVFVTSSAPSGWRVQTDPLQLLWSFRLPTQKTAPVTVTIPPNTPVGTYSVQLKASGPGANTVSRTASIAVREPTVCATTSGTQCAVDLSHDRNHDGTATVAASTEGNFDGSGWSYDADLMPPAGTFVHNGVTYAAPDPTGTAANFVEARGQSLLLPAGKHQAVQLIGSSHNGPVSTSLTVHYSDGSSADLPVTFGDWAGSTPSGTTVALDMPHRIKAGSGVDGPPVRLFGISSTVDGAKTVQSVSLPNDPRVQLYAITLA</sequence>
<reference evidence="7" key="1">
    <citation type="journal article" date="2019" name="Int. J. Syst. Evol. Microbiol.">
        <title>The Global Catalogue of Microorganisms (GCM) 10K type strain sequencing project: providing services to taxonomists for standard genome sequencing and annotation.</title>
        <authorList>
            <consortium name="The Broad Institute Genomics Platform"/>
            <consortium name="The Broad Institute Genome Sequencing Center for Infectious Disease"/>
            <person name="Wu L."/>
            <person name="Ma J."/>
        </authorList>
    </citation>
    <scope>NUCLEOTIDE SEQUENCE [LARGE SCALE GENOMIC DNA]</scope>
    <source>
        <strain evidence="7">CGMCC 4.7682</strain>
    </source>
</reference>
<dbReference type="InterPro" id="IPR050883">
    <property type="entry name" value="PNGase"/>
</dbReference>
<dbReference type="PANTHER" id="PTHR12143">
    <property type="entry name" value="PEPTIDE N-GLYCANASE PNGASE -RELATED"/>
    <property type="match status" value="1"/>
</dbReference>
<evidence type="ECO:0000259" key="4">
    <source>
        <dbReference type="Pfam" id="PF10633"/>
    </source>
</evidence>
<dbReference type="InterPro" id="IPR041371">
    <property type="entry name" value="GH92_N"/>
</dbReference>
<dbReference type="InterPro" id="IPR005887">
    <property type="entry name" value="GH92_a_mannosidase_put"/>
</dbReference>
<keyword evidence="2" id="KW-0732">Signal</keyword>
<dbReference type="Pfam" id="PF10633">
    <property type="entry name" value="NPCBM_assoc"/>
    <property type="match status" value="1"/>
</dbReference>
<dbReference type="NCBIfam" id="TIGR01180">
    <property type="entry name" value="aman2_put"/>
    <property type="match status" value="1"/>
</dbReference>
<keyword evidence="6" id="KW-0378">Hydrolase</keyword>
<dbReference type="PANTHER" id="PTHR12143:SF39">
    <property type="entry name" value="SECRETED PROTEIN"/>
    <property type="match status" value="1"/>
</dbReference>
<dbReference type="Gene3D" id="1.20.1050.60">
    <property type="entry name" value="alpha-1,2-mannosidase"/>
    <property type="match status" value="1"/>
</dbReference>
<proteinExistence type="predicted"/>
<evidence type="ECO:0000256" key="2">
    <source>
        <dbReference type="SAM" id="SignalP"/>
    </source>
</evidence>
<gene>
    <name evidence="6" type="ORF">ACFORO_07115</name>
</gene>
<dbReference type="EC" id="3.2.1.-" evidence="6"/>
<dbReference type="Pfam" id="PF07971">
    <property type="entry name" value="Glyco_hydro_92"/>
    <property type="match status" value="1"/>
</dbReference>
<dbReference type="EMBL" id="JBHRWI010000007">
    <property type="protein sequence ID" value="MFC3509929.1"/>
    <property type="molecule type" value="Genomic_DNA"/>
</dbReference>
<comment type="caution">
    <text evidence="6">The sequence shown here is derived from an EMBL/GenBank/DDBJ whole genome shotgun (WGS) entry which is preliminary data.</text>
</comment>
<dbReference type="GO" id="GO:0016798">
    <property type="term" value="F:hydrolase activity, acting on glycosyl bonds"/>
    <property type="evidence" value="ECO:0007669"/>
    <property type="project" value="UniProtKB-KW"/>
</dbReference>
<dbReference type="InterPro" id="IPR014718">
    <property type="entry name" value="GH-type_carb-bd"/>
</dbReference>
<dbReference type="Pfam" id="PF17678">
    <property type="entry name" value="Glyco_hydro_92N"/>
    <property type="match status" value="1"/>
</dbReference>
<name>A0ABV7QCJ8_9PSEU</name>
<feature type="domain" description="Glycosyl hydrolase family 92" evidence="3">
    <location>
        <begin position="274"/>
        <end position="769"/>
    </location>
</feature>
<evidence type="ECO:0000259" key="3">
    <source>
        <dbReference type="Pfam" id="PF07971"/>
    </source>
</evidence>